<protein>
    <submittedName>
        <fullName evidence="2">Type II secretion system protein</fullName>
    </submittedName>
</protein>
<organism evidence="2 3">
    <name type="scientific">Agarivorans aestuarii</name>
    <dbReference type="NCBI Taxonomy" id="1563703"/>
    <lineage>
        <taxon>Bacteria</taxon>
        <taxon>Pseudomonadati</taxon>
        <taxon>Pseudomonadota</taxon>
        <taxon>Gammaproteobacteria</taxon>
        <taxon>Alteromonadales</taxon>
        <taxon>Alteromonadaceae</taxon>
        <taxon>Agarivorans</taxon>
    </lineage>
</organism>
<keyword evidence="3" id="KW-1185">Reference proteome</keyword>
<feature type="transmembrane region" description="Helical" evidence="1">
    <location>
        <begin position="12"/>
        <end position="34"/>
    </location>
</feature>
<dbReference type="Proteomes" id="UP001310248">
    <property type="component" value="Unassembled WGS sequence"/>
</dbReference>
<keyword evidence="1" id="KW-1133">Transmembrane helix</keyword>
<dbReference type="Pfam" id="PF07963">
    <property type="entry name" value="N_methyl"/>
    <property type="match status" value="1"/>
</dbReference>
<dbReference type="Gene3D" id="3.30.700.10">
    <property type="entry name" value="Glycoprotein, Type 4 Pilin"/>
    <property type="match status" value="1"/>
</dbReference>
<proteinExistence type="predicted"/>
<dbReference type="EMBL" id="JAYDYW010000013">
    <property type="protein sequence ID" value="MEE1675404.1"/>
    <property type="molecule type" value="Genomic_DNA"/>
</dbReference>
<dbReference type="RefSeq" id="WP_329776317.1">
    <property type="nucleotide sequence ID" value="NZ_JAYDYW010000013.1"/>
</dbReference>
<reference evidence="2 3" key="2">
    <citation type="submission" date="2023-12" db="EMBL/GenBank/DDBJ databases">
        <authorList>
            <consortium name="Cladostephus spongiosus"/>
            <person name="Lorente B."/>
            <person name="Cabral C."/>
            <person name="Frias J."/>
            <person name="Faria J."/>
            <person name="Toubarro D."/>
        </authorList>
    </citation>
    <scope>NUCLEOTIDE SEQUENCE [LARGE SCALE GENOMIC DNA]</scope>
    <source>
        <strain evidence="2 3">ZMCS4</strain>
    </source>
</reference>
<dbReference type="InterPro" id="IPR012902">
    <property type="entry name" value="N_methyl_site"/>
</dbReference>
<evidence type="ECO:0000313" key="2">
    <source>
        <dbReference type="EMBL" id="MEE1675404.1"/>
    </source>
</evidence>
<gene>
    <name evidence="2" type="ORF">SNR37_000729</name>
</gene>
<keyword evidence="1" id="KW-0812">Transmembrane</keyword>
<dbReference type="SUPFAM" id="SSF54523">
    <property type="entry name" value="Pili subunits"/>
    <property type="match status" value="1"/>
</dbReference>
<reference evidence="3" key="1">
    <citation type="submission" date="2023-07" db="EMBL/GenBank/DDBJ databases">
        <title>Draft genome sequence of Agarivorans aestuarii strain ZMCS4, a CAZymes producing bacteria isolated from the marine brown algae Clodostephus spongiosus.</title>
        <authorList>
            <person name="Lorente B."/>
            <person name="Cabral C."/>
            <person name="Frias J."/>
            <person name="Faria J."/>
            <person name="Toubarro D."/>
        </authorList>
    </citation>
    <scope>NUCLEOTIDE SEQUENCE [LARGE SCALE GENOMIC DNA]</scope>
    <source>
        <strain evidence="3">ZMCS4</strain>
    </source>
</reference>
<name>A0ABU7G7M3_9ALTE</name>
<evidence type="ECO:0000256" key="1">
    <source>
        <dbReference type="SAM" id="Phobius"/>
    </source>
</evidence>
<keyword evidence="1" id="KW-0472">Membrane</keyword>
<accession>A0ABU7G7M3</accession>
<comment type="caution">
    <text evidence="2">The sequence shown here is derived from an EMBL/GenBank/DDBJ whole genome shotgun (WGS) entry which is preliminary data.</text>
</comment>
<sequence>MELPRIPHSKHSGFTIIELVITLILIGILAITVLPKFFRGGFAEISLREQLLSRLHLVQTQAMNHYQDCFFLQIDSESYFSGELSTNGNCVNSSPPLQVVSYSDELLVSQGTIRFDGLGRVRLADSSLCSQFPCVISVEGDDTHTIIIESEGYIHAPL</sequence>
<evidence type="ECO:0000313" key="3">
    <source>
        <dbReference type="Proteomes" id="UP001310248"/>
    </source>
</evidence>
<dbReference type="NCBIfam" id="TIGR02532">
    <property type="entry name" value="IV_pilin_GFxxxE"/>
    <property type="match status" value="1"/>
</dbReference>
<dbReference type="InterPro" id="IPR045584">
    <property type="entry name" value="Pilin-like"/>
</dbReference>